<keyword evidence="3" id="KW-1185">Reference proteome</keyword>
<evidence type="ECO:0000313" key="2">
    <source>
        <dbReference type="EMBL" id="GET32182.1"/>
    </source>
</evidence>
<gene>
    <name evidence="2" type="ORF">PbJCM13498_10450</name>
</gene>
<keyword evidence="1" id="KW-0812">Transmembrane</keyword>
<dbReference type="RefSeq" id="WP_027585423.1">
    <property type="nucleotide sequence ID" value="NZ_BLAX01000001.1"/>
</dbReference>
<evidence type="ECO:0000256" key="1">
    <source>
        <dbReference type="SAM" id="Phobius"/>
    </source>
</evidence>
<reference evidence="2 3" key="1">
    <citation type="submission" date="2019-10" db="EMBL/GenBank/DDBJ databases">
        <title>Prolixibacter strains distinguished by the presence of nitrate reductase genes were adept at nitrate-dependent anaerobic corrosion of metallic iron and carbon steel.</title>
        <authorList>
            <person name="Iino T."/>
            <person name="Shono N."/>
            <person name="Ito K."/>
            <person name="Nakamura R."/>
            <person name="Sueoka K."/>
            <person name="Harayama S."/>
            <person name="Ohkuma M."/>
        </authorList>
    </citation>
    <scope>NUCLEOTIDE SEQUENCE [LARGE SCALE GENOMIC DNA]</scope>
    <source>
        <strain evidence="2 3">JCM 13498</strain>
    </source>
</reference>
<proteinExistence type="predicted"/>
<sequence length="99" mass="12127">MPKIPRVLLRIVANKYLLAFVVFFVWMTFLDDHNFISLFQNQQKLHKLNADKAYYENKIESDRRKLKELQTDSRNLEKFAREQYLMKKKNEDIFIIEEK</sequence>
<feature type="transmembrane region" description="Helical" evidence="1">
    <location>
        <begin position="7"/>
        <end position="29"/>
    </location>
</feature>
<name>A0A5M4AW84_9BACT</name>
<evidence type="ECO:0008006" key="4">
    <source>
        <dbReference type="Google" id="ProtNLM"/>
    </source>
</evidence>
<comment type="caution">
    <text evidence="2">The sequence shown here is derived from an EMBL/GenBank/DDBJ whole genome shotgun (WGS) entry which is preliminary data.</text>
</comment>
<dbReference type="AlphaFoldDB" id="A0A5M4AW84"/>
<accession>A0A5M4AW84</accession>
<dbReference type="InterPro" id="IPR007060">
    <property type="entry name" value="FtsL/DivIC"/>
</dbReference>
<evidence type="ECO:0000313" key="3">
    <source>
        <dbReference type="Proteomes" id="UP000391834"/>
    </source>
</evidence>
<dbReference type="EMBL" id="BLAX01000001">
    <property type="protein sequence ID" value="GET32182.1"/>
    <property type="molecule type" value="Genomic_DNA"/>
</dbReference>
<keyword evidence="1" id="KW-1133">Transmembrane helix</keyword>
<organism evidence="2 3">
    <name type="scientific">Prolixibacter bellariivorans</name>
    <dbReference type="NCBI Taxonomy" id="314319"/>
    <lineage>
        <taxon>Bacteria</taxon>
        <taxon>Pseudomonadati</taxon>
        <taxon>Bacteroidota</taxon>
        <taxon>Bacteroidia</taxon>
        <taxon>Marinilabiliales</taxon>
        <taxon>Prolixibacteraceae</taxon>
        <taxon>Prolixibacter</taxon>
    </lineage>
</organism>
<dbReference type="Pfam" id="PF04977">
    <property type="entry name" value="DivIC"/>
    <property type="match status" value="1"/>
</dbReference>
<protein>
    <recommendedName>
        <fullName evidence="4">Septum formation initiator</fullName>
    </recommendedName>
</protein>
<dbReference type="Proteomes" id="UP000391834">
    <property type="component" value="Unassembled WGS sequence"/>
</dbReference>
<keyword evidence="1" id="KW-0472">Membrane</keyword>